<dbReference type="Proteomes" id="UP000694924">
    <property type="component" value="Unplaced"/>
</dbReference>
<evidence type="ECO:0000256" key="1">
    <source>
        <dbReference type="SAM" id="MobiDB-lite"/>
    </source>
</evidence>
<evidence type="ECO:0000313" key="2">
    <source>
        <dbReference type="Proteomes" id="UP000694924"/>
    </source>
</evidence>
<accession>A0ABM1JA66</accession>
<feature type="region of interest" description="Disordered" evidence="1">
    <location>
        <begin position="290"/>
        <end position="322"/>
    </location>
</feature>
<dbReference type="GeneID" id="107073280"/>
<sequence length="381" mass="44075">MIFELLMASPLFALATLRRIGVLDFLDYSLVQTVILTSRTLFLISGLISTVSGAPFGYGLNTDITESKSEMEPWLQPCGTPITEPTIQPIVRHSVHRQLKRIQTQIRIAHNHYKEYRNDIREIYSKVDKALKGQYSLNWLPDNTFAWYEGEIWCLEKGKKAERVLPLLHDGLQRFAITFLNLRKFELKSEINADLRISKRNEIMDTMLTETLRILCEVETMMTNLGLEIPTSHKAVIVTENRDWSKEGDLTLLLIQDWGILRLFKVFLSDWKSAFRNATMRGPGTCVTTAPKPPMLRPKKNDDTIKRKNKKNPCPKKKKMKKIKKDKVNKKLTDSVRQNLNQTETLIRGTRLCPRKRLTRKKQITMQTSTTQSATTIHDFE</sequence>
<name>A0ABM1JA66_POLDO</name>
<evidence type="ECO:0000313" key="3">
    <source>
        <dbReference type="RefSeq" id="XP_015189354.1"/>
    </source>
</evidence>
<feature type="compositionally biased region" description="Basic residues" evidence="1">
    <location>
        <begin position="307"/>
        <end position="322"/>
    </location>
</feature>
<organism evidence="2 3">
    <name type="scientific">Polistes dominula</name>
    <name type="common">European paper wasp</name>
    <name type="synonym">Vespa dominula</name>
    <dbReference type="NCBI Taxonomy" id="743375"/>
    <lineage>
        <taxon>Eukaryota</taxon>
        <taxon>Metazoa</taxon>
        <taxon>Ecdysozoa</taxon>
        <taxon>Arthropoda</taxon>
        <taxon>Hexapoda</taxon>
        <taxon>Insecta</taxon>
        <taxon>Pterygota</taxon>
        <taxon>Neoptera</taxon>
        <taxon>Endopterygota</taxon>
        <taxon>Hymenoptera</taxon>
        <taxon>Apocrita</taxon>
        <taxon>Aculeata</taxon>
        <taxon>Vespoidea</taxon>
        <taxon>Vespidae</taxon>
        <taxon>Polistinae</taxon>
        <taxon>Polistini</taxon>
        <taxon>Polistes</taxon>
    </lineage>
</organism>
<dbReference type="RefSeq" id="XP_015189354.1">
    <property type="nucleotide sequence ID" value="XM_015333868.1"/>
</dbReference>
<protein>
    <submittedName>
        <fullName evidence="3">Uncharacterized protein LOC107073280</fullName>
    </submittedName>
</protein>
<keyword evidence="2" id="KW-1185">Reference proteome</keyword>
<gene>
    <name evidence="3" type="primary">LOC107073280</name>
</gene>
<proteinExistence type="predicted"/>
<reference evidence="3" key="1">
    <citation type="submission" date="2025-08" db="UniProtKB">
        <authorList>
            <consortium name="RefSeq"/>
        </authorList>
    </citation>
    <scope>IDENTIFICATION</scope>
    <source>
        <tissue evidence="3">Whole body</tissue>
    </source>
</reference>